<evidence type="ECO:0000313" key="2">
    <source>
        <dbReference type="Proteomes" id="UP000028582"/>
    </source>
</evidence>
<gene>
    <name evidence="1" type="ORF">F444_06972</name>
</gene>
<reference evidence="1 2" key="1">
    <citation type="submission" date="2013-11" db="EMBL/GenBank/DDBJ databases">
        <title>The Genome Sequence of Phytophthora parasitica P1976.</title>
        <authorList>
            <consortium name="The Broad Institute Genomics Platform"/>
            <person name="Russ C."/>
            <person name="Tyler B."/>
            <person name="Panabieres F."/>
            <person name="Shan W."/>
            <person name="Tripathy S."/>
            <person name="Grunwald N."/>
            <person name="Machado M."/>
            <person name="Johnson C.S."/>
            <person name="Walker B."/>
            <person name="Young S."/>
            <person name="Zeng Q."/>
            <person name="Gargeya S."/>
            <person name="Fitzgerald M."/>
            <person name="Haas B."/>
            <person name="Abouelleil A."/>
            <person name="Allen A.W."/>
            <person name="Alvarado L."/>
            <person name="Arachchi H.M."/>
            <person name="Berlin A.M."/>
            <person name="Chapman S.B."/>
            <person name="Gainer-Dewar J."/>
            <person name="Goldberg J."/>
            <person name="Griggs A."/>
            <person name="Gujja S."/>
            <person name="Hansen M."/>
            <person name="Howarth C."/>
            <person name="Imamovic A."/>
            <person name="Ireland A."/>
            <person name="Larimer J."/>
            <person name="McCowan C."/>
            <person name="Murphy C."/>
            <person name="Pearson M."/>
            <person name="Poon T.W."/>
            <person name="Priest M."/>
            <person name="Roberts A."/>
            <person name="Saif S."/>
            <person name="Shea T."/>
            <person name="Sisk P."/>
            <person name="Sykes S."/>
            <person name="Wortman J."/>
            <person name="Nusbaum C."/>
            <person name="Birren B."/>
        </authorList>
    </citation>
    <scope>NUCLEOTIDE SEQUENCE [LARGE SCALE GENOMIC DNA]</scope>
    <source>
        <strain evidence="1 2">P1976</strain>
    </source>
</reference>
<accession>A0A081AG96</accession>
<dbReference type="EMBL" id="ANJA01001256">
    <property type="protein sequence ID" value="ETO77907.1"/>
    <property type="molecule type" value="Genomic_DNA"/>
</dbReference>
<sequence length="40" mass="4375">MEGNAGAELTLHAMSQRKDGLGAIWALQVFLQEKATLFEV</sequence>
<protein>
    <submittedName>
        <fullName evidence="1">Uncharacterized protein</fullName>
    </submittedName>
</protein>
<proteinExistence type="predicted"/>
<comment type="caution">
    <text evidence="1">The sequence shown here is derived from an EMBL/GenBank/DDBJ whole genome shotgun (WGS) entry which is preliminary data.</text>
</comment>
<dbReference type="AlphaFoldDB" id="A0A081AG96"/>
<organism evidence="1 2">
    <name type="scientific">Phytophthora nicotianae P1976</name>
    <dbReference type="NCBI Taxonomy" id="1317066"/>
    <lineage>
        <taxon>Eukaryota</taxon>
        <taxon>Sar</taxon>
        <taxon>Stramenopiles</taxon>
        <taxon>Oomycota</taxon>
        <taxon>Peronosporomycetes</taxon>
        <taxon>Peronosporales</taxon>
        <taxon>Peronosporaceae</taxon>
        <taxon>Phytophthora</taxon>
    </lineage>
</organism>
<dbReference type="Proteomes" id="UP000028582">
    <property type="component" value="Unassembled WGS sequence"/>
</dbReference>
<name>A0A081AG96_PHYNI</name>
<evidence type="ECO:0000313" key="1">
    <source>
        <dbReference type="EMBL" id="ETO77907.1"/>
    </source>
</evidence>